<evidence type="ECO:0000313" key="3">
    <source>
        <dbReference type="EMBL" id="PWY66023.1"/>
    </source>
</evidence>
<dbReference type="RefSeq" id="XP_025394694.1">
    <property type="nucleotide sequence ID" value="XM_025544383.1"/>
</dbReference>
<dbReference type="PANTHER" id="PTHR48081">
    <property type="entry name" value="AB HYDROLASE SUPERFAMILY PROTEIN C4A8.06C"/>
    <property type="match status" value="1"/>
</dbReference>
<dbReference type="STRING" id="1448321.A0A317UVD5"/>
<sequence length="332" mass="35880">MSASVSTSTPAPMVRPALDPDLAAVHRGIPTLDVGTDEERAAYREFLHTIFTLQNTLRGKEETVVSEERDIPGPAGPMRATIFRPKHQTHSVDEIPGVLHIHGGGLSSGNRYLGLTVLDWVETLGAVVVTAEYRLAPEHPHPAPLEDSYAALQWMSAHAAELGFSPRNLVVTGGSAGGNLAAGVALLARDRQGPTLRGQVLMYPWLDDRTDWPSVHQYGDIAPVTEADLLDASTLAFGANHEHADLYTAPTRAPDLSGLPPTFLDVGAADVFRDQDLAYAAALWRDGVATELHVWPGAWHGFDVFAPDAPISRRAGAARLDWMRRLFSSDRA</sequence>
<evidence type="ECO:0000256" key="1">
    <source>
        <dbReference type="ARBA" id="ARBA00022801"/>
    </source>
</evidence>
<proteinExistence type="predicted"/>
<name>A0A317UVD5_9EURO</name>
<keyword evidence="4" id="KW-1185">Reference proteome</keyword>
<evidence type="ECO:0000313" key="4">
    <source>
        <dbReference type="Proteomes" id="UP000247233"/>
    </source>
</evidence>
<feature type="domain" description="Alpha/beta hydrolase fold-3" evidence="2">
    <location>
        <begin position="98"/>
        <end position="302"/>
    </location>
</feature>
<dbReference type="Pfam" id="PF07859">
    <property type="entry name" value="Abhydrolase_3"/>
    <property type="match status" value="1"/>
</dbReference>
<dbReference type="InterPro" id="IPR013094">
    <property type="entry name" value="AB_hydrolase_3"/>
</dbReference>
<dbReference type="GO" id="GO:0016787">
    <property type="term" value="F:hydrolase activity"/>
    <property type="evidence" value="ECO:0007669"/>
    <property type="project" value="UniProtKB-KW"/>
</dbReference>
<organism evidence="3 4">
    <name type="scientific">Aspergillus heteromorphus CBS 117.55</name>
    <dbReference type="NCBI Taxonomy" id="1448321"/>
    <lineage>
        <taxon>Eukaryota</taxon>
        <taxon>Fungi</taxon>
        <taxon>Dikarya</taxon>
        <taxon>Ascomycota</taxon>
        <taxon>Pezizomycotina</taxon>
        <taxon>Eurotiomycetes</taxon>
        <taxon>Eurotiomycetidae</taxon>
        <taxon>Eurotiales</taxon>
        <taxon>Aspergillaceae</taxon>
        <taxon>Aspergillus</taxon>
        <taxon>Aspergillus subgen. Circumdati</taxon>
    </lineage>
</organism>
<dbReference type="PANTHER" id="PTHR48081:SF8">
    <property type="entry name" value="ALPHA_BETA HYDROLASE FOLD-3 DOMAIN-CONTAINING PROTEIN-RELATED"/>
    <property type="match status" value="1"/>
</dbReference>
<dbReference type="Gene3D" id="3.40.50.1820">
    <property type="entry name" value="alpha/beta hydrolase"/>
    <property type="match status" value="1"/>
</dbReference>
<reference evidence="3 4" key="1">
    <citation type="submission" date="2016-12" db="EMBL/GenBank/DDBJ databases">
        <title>The genomes of Aspergillus section Nigri reveals drivers in fungal speciation.</title>
        <authorList>
            <consortium name="DOE Joint Genome Institute"/>
            <person name="Vesth T.C."/>
            <person name="Nybo J."/>
            <person name="Theobald S."/>
            <person name="Brandl J."/>
            <person name="Frisvad J.C."/>
            <person name="Nielsen K.F."/>
            <person name="Lyhne E.K."/>
            <person name="Kogle M.E."/>
            <person name="Kuo A."/>
            <person name="Riley R."/>
            <person name="Clum A."/>
            <person name="Nolan M."/>
            <person name="Lipzen A."/>
            <person name="Salamov A."/>
            <person name="Henrissat B."/>
            <person name="Wiebenga A."/>
            <person name="De Vries R.P."/>
            <person name="Grigoriev I.V."/>
            <person name="Mortensen U.H."/>
            <person name="Andersen M.R."/>
            <person name="Baker S.E."/>
        </authorList>
    </citation>
    <scope>NUCLEOTIDE SEQUENCE [LARGE SCALE GENOMIC DNA]</scope>
    <source>
        <strain evidence="3 4">CBS 117.55</strain>
    </source>
</reference>
<evidence type="ECO:0000259" key="2">
    <source>
        <dbReference type="Pfam" id="PF07859"/>
    </source>
</evidence>
<keyword evidence="1 3" id="KW-0378">Hydrolase</keyword>
<dbReference type="InterPro" id="IPR050300">
    <property type="entry name" value="GDXG_lipolytic_enzyme"/>
</dbReference>
<protein>
    <submittedName>
        <fullName evidence="3">Alpha/beta hydrolase fold protein</fullName>
    </submittedName>
</protein>
<comment type="caution">
    <text evidence="3">The sequence shown here is derived from an EMBL/GenBank/DDBJ whole genome shotgun (WGS) entry which is preliminary data.</text>
</comment>
<dbReference type="SUPFAM" id="SSF53474">
    <property type="entry name" value="alpha/beta-Hydrolases"/>
    <property type="match status" value="1"/>
</dbReference>
<dbReference type="Proteomes" id="UP000247233">
    <property type="component" value="Unassembled WGS sequence"/>
</dbReference>
<dbReference type="EMBL" id="MSFL01000048">
    <property type="protein sequence ID" value="PWY66023.1"/>
    <property type="molecule type" value="Genomic_DNA"/>
</dbReference>
<dbReference type="InterPro" id="IPR029058">
    <property type="entry name" value="AB_hydrolase_fold"/>
</dbReference>
<dbReference type="AlphaFoldDB" id="A0A317UVD5"/>
<dbReference type="GeneID" id="37066620"/>
<gene>
    <name evidence="3" type="ORF">BO70DRAFT_366635</name>
</gene>
<dbReference type="VEuPathDB" id="FungiDB:BO70DRAFT_366635"/>
<accession>A0A317UVD5</accession>
<dbReference type="OrthoDB" id="433474at2759"/>